<feature type="compositionally biased region" description="Polar residues" evidence="1">
    <location>
        <begin position="120"/>
        <end position="129"/>
    </location>
</feature>
<feature type="region of interest" description="Disordered" evidence="1">
    <location>
        <begin position="445"/>
        <end position="478"/>
    </location>
</feature>
<feature type="compositionally biased region" description="Low complexity" evidence="1">
    <location>
        <begin position="514"/>
        <end position="530"/>
    </location>
</feature>
<feature type="compositionally biased region" description="Polar residues" evidence="1">
    <location>
        <begin position="323"/>
        <end position="334"/>
    </location>
</feature>
<feature type="compositionally biased region" description="Low complexity" evidence="1">
    <location>
        <begin position="198"/>
        <end position="221"/>
    </location>
</feature>
<feature type="region of interest" description="Disordered" evidence="1">
    <location>
        <begin position="511"/>
        <end position="576"/>
    </location>
</feature>
<dbReference type="GO" id="GO:0043622">
    <property type="term" value="P:cortical microtubule organization"/>
    <property type="evidence" value="ECO:0007669"/>
    <property type="project" value="TreeGrafter"/>
</dbReference>
<dbReference type="EMBL" id="JAMYWD010000005">
    <property type="protein sequence ID" value="KAJ4970277.1"/>
    <property type="molecule type" value="Genomic_DNA"/>
</dbReference>
<feature type="compositionally biased region" description="Polar residues" evidence="1">
    <location>
        <begin position="223"/>
        <end position="242"/>
    </location>
</feature>
<dbReference type="GO" id="GO:0055028">
    <property type="term" value="C:cortical microtubule"/>
    <property type="evidence" value="ECO:0007669"/>
    <property type="project" value="TreeGrafter"/>
</dbReference>
<feature type="compositionally biased region" description="Low complexity" evidence="1">
    <location>
        <begin position="253"/>
        <end position="275"/>
    </location>
</feature>
<dbReference type="PANTHER" id="PTHR31949">
    <property type="entry name" value="GASTRIC MUCIN-LIKE PROTEIN"/>
    <property type="match status" value="1"/>
</dbReference>
<feature type="compositionally biased region" description="Polar residues" evidence="1">
    <location>
        <begin position="405"/>
        <end position="414"/>
    </location>
</feature>
<feature type="compositionally biased region" description="Low complexity" evidence="1">
    <location>
        <begin position="285"/>
        <end position="322"/>
    </location>
</feature>
<feature type="compositionally biased region" description="Polar residues" evidence="1">
    <location>
        <begin position="531"/>
        <end position="548"/>
    </location>
</feature>
<feature type="compositionally biased region" description="Polar residues" evidence="1">
    <location>
        <begin position="376"/>
        <end position="396"/>
    </location>
</feature>
<name>A0A9Q0KGV1_9MAGN</name>
<reference evidence="2" key="1">
    <citation type="journal article" date="2023" name="Plant J.">
        <title>The genome of the king protea, Protea cynaroides.</title>
        <authorList>
            <person name="Chang J."/>
            <person name="Duong T.A."/>
            <person name="Schoeman C."/>
            <person name="Ma X."/>
            <person name="Roodt D."/>
            <person name="Barker N."/>
            <person name="Li Z."/>
            <person name="Van de Peer Y."/>
            <person name="Mizrachi E."/>
        </authorList>
    </citation>
    <scope>NUCLEOTIDE SEQUENCE</scope>
    <source>
        <tissue evidence="2">Young leaves</tissue>
    </source>
</reference>
<feature type="compositionally biased region" description="Low complexity" evidence="1">
    <location>
        <begin position="461"/>
        <end position="475"/>
    </location>
</feature>
<organism evidence="2 3">
    <name type="scientific">Protea cynaroides</name>
    <dbReference type="NCBI Taxonomy" id="273540"/>
    <lineage>
        <taxon>Eukaryota</taxon>
        <taxon>Viridiplantae</taxon>
        <taxon>Streptophyta</taxon>
        <taxon>Embryophyta</taxon>
        <taxon>Tracheophyta</taxon>
        <taxon>Spermatophyta</taxon>
        <taxon>Magnoliopsida</taxon>
        <taxon>Proteales</taxon>
        <taxon>Proteaceae</taxon>
        <taxon>Protea</taxon>
    </lineage>
</organism>
<dbReference type="PANTHER" id="PTHR31949:SF20">
    <property type="entry name" value="OS01G0141900 PROTEIN"/>
    <property type="match status" value="1"/>
</dbReference>
<evidence type="ECO:0000313" key="3">
    <source>
        <dbReference type="Proteomes" id="UP001141806"/>
    </source>
</evidence>
<feature type="compositionally biased region" description="Polar residues" evidence="1">
    <location>
        <begin position="155"/>
        <end position="165"/>
    </location>
</feature>
<evidence type="ECO:0000256" key="1">
    <source>
        <dbReference type="SAM" id="MobiDB-lite"/>
    </source>
</evidence>
<sequence>MNRSFRAQESRMQASLQQRQPVRKLGAMMKEKEEELALFLEMRKREKERNSLLLQNSEEFEAPLGSKTGSSLIFRIVSPTPPRKTGADDFLNSENDKNDYDWLLTPPGTPLFPSLEMESQKTFMSQIGTPKTRPVSLKSRLANPQTEPAPRGNPLSRQPTSSPGLSSNTTGTRRPSSSGGSVSTASRPQTPTGRPTLTAPAKPSRPSTPTSRTTLPSSKSTAPVRSSTPTTRSVARSSTPTARPTVPASKPIPRSATPTRRTPTTSSVPRVSAPPGRSSSVTKSVPTTATKLVPTTATKPVPTTATRPVPATATRPVPATATKSVPSRGSSPTVKSRPWKPSEMPGFSLDAPPNLRTSLPERPVSASRGRPGAPSARSSSVEAGSNGRTRRQSCSPSRGRAPNGSIHSSGSSVPAVNRSHSNDSDNVSPVVIGTKMVERVINMRKLAPPKREDPHSTQNNSGGKSSSSPDSSGFGRNLSKKSLDMALRHMDIRRSIPGNLRPMMTNIPASSMYSVRSGTTRSRTVSVSDSPLATCSNASSEQSVNNNALCLDGSEVDDDDFGSERGGRSYASQRGR</sequence>
<evidence type="ECO:0000313" key="2">
    <source>
        <dbReference type="EMBL" id="KAJ4970277.1"/>
    </source>
</evidence>
<feature type="compositionally biased region" description="Low complexity" evidence="1">
    <location>
        <begin position="166"/>
        <end position="187"/>
    </location>
</feature>
<proteinExistence type="predicted"/>
<keyword evidence="3" id="KW-1185">Reference proteome</keyword>
<protein>
    <submittedName>
        <fullName evidence="2">Uncharacterized protein</fullName>
    </submittedName>
</protein>
<dbReference type="AlphaFoldDB" id="A0A9Q0KGV1"/>
<gene>
    <name evidence="2" type="ORF">NE237_003376</name>
</gene>
<feature type="compositionally biased region" description="Polar residues" evidence="1">
    <location>
        <begin position="1"/>
        <end position="20"/>
    </location>
</feature>
<accession>A0A9Q0KGV1</accession>
<dbReference type="Proteomes" id="UP001141806">
    <property type="component" value="Unassembled WGS sequence"/>
</dbReference>
<feature type="region of interest" description="Disordered" evidence="1">
    <location>
        <begin position="120"/>
        <end position="432"/>
    </location>
</feature>
<feature type="region of interest" description="Disordered" evidence="1">
    <location>
        <begin position="1"/>
        <end position="25"/>
    </location>
</feature>
<dbReference type="PRINTS" id="PR01217">
    <property type="entry name" value="PRICHEXTENSN"/>
</dbReference>
<dbReference type="OrthoDB" id="1929779at2759"/>
<comment type="caution">
    <text evidence="2">The sequence shown here is derived from an EMBL/GenBank/DDBJ whole genome shotgun (WGS) entry which is preliminary data.</text>
</comment>